<protein>
    <submittedName>
        <fullName evidence="1">Uncharacterized protein</fullName>
    </submittedName>
</protein>
<dbReference type="VEuPathDB" id="AmoebaDB:ACA1_076380"/>
<reference evidence="1 2" key="1">
    <citation type="journal article" date="2013" name="Genome Biol.">
        <title>Genome of Acanthamoeba castellanii highlights extensive lateral gene transfer and early evolution of tyrosine kinase signaling.</title>
        <authorList>
            <person name="Clarke M."/>
            <person name="Lohan A.J."/>
            <person name="Liu B."/>
            <person name="Lagkouvardos I."/>
            <person name="Roy S."/>
            <person name="Zafar N."/>
            <person name="Bertelli C."/>
            <person name="Schilde C."/>
            <person name="Kianianmomeni A."/>
            <person name="Burglin T.R."/>
            <person name="Frech C."/>
            <person name="Turcotte B."/>
            <person name="Kopec K.O."/>
            <person name="Synnott J.M."/>
            <person name="Choo C."/>
            <person name="Paponov I."/>
            <person name="Finkler A."/>
            <person name="Soon Heng Tan C."/>
            <person name="Hutchins A.P."/>
            <person name="Weinmeier T."/>
            <person name="Rattei T."/>
            <person name="Chu J.S."/>
            <person name="Gimenez G."/>
            <person name="Irimia M."/>
            <person name="Rigden D.J."/>
            <person name="Fitzpatrick D.A."/>
            <person name="Lorenzo-Morales J."/>
            <person name="Bateman A."/>
            <person name="Chiu C.H."/>
            <person name="Tang P."/>
            <person name="Hegemann P."/>
            <person name="Fromm H."/>
            <person name="Raoult D."/>
            <person name="Greub G."/>
            <person name="Miranda-Saavedra D."/>
            <person name="Chen N."/>
            <person name="Nash P."/>
            <person name="Ginger M.L."/>
            <person name="Horn M."/>
            <person name="Schaap P."/>
            <person name="Caler L."/>
            <person name="Loftus B."/>
        </authorList>
    </citation>
    <scope>NUCLEOTIDE SEQUENCE [LARGE SCALE GENOMIC DNA]</scope>
    <source>
        <strain evidence="1 2">Neff</strain>
    </source>
</reference>
<keyword evidence="2" id="KW-1185">Reference proteome</keyword>
<accession>L8GL40</accession>
<dbReference type="RefSeq" id="XP_004335798.1">
    <property type="nucleotide sequence ID" value="XM_004335750.1"/>
</dbReference>
<evidence type="ECO:0000313" key="1">
    <source>
        <dbReference type="EMBL" id="ELR13785.1"/>
    </source>
</evidence>
<dbReference type="Proteomes" id="UP000011083">
    <property type="component" value="Unassembled WGS sequence"/>
</dbReference>
<sequence length="240" mass="27354">MFWQRLDIQILPYIPWCEGDDGVLREVHPESPWTDFYPQGMWIDDIHHQWKGETTEAKLPYLPASTEEEVLAQHREHCSKDCSFLALKAVQASQEQIELSSEEVLCFSLVFPLHGPNFCQIACDLGVQVTCSQVGGFYYQSKEDVMTALVQEQDQMMHTNASQSIFLLQEIMSGREQEKKDAYMYCTCQGQFANHTEDAIANVGATNKTMAGQQHVYFYATKDIPTGTHTLFTKHNTILS</sequence>
<dbReference type="KEGG" id="acan:ACA1_076380"/>
<dbReference type="GeneID" id="14914422"/>
<proteinExistence type="predicted"/>
<organism evidence="1 2">
    <name type="scientific">Acanthamoeba castellanii (strain ATCC 30010 / Neff)</name>
    <dbReference type="NCBI Taxonomy" id="1257118"/>
    <lineage>
        <taxon>Eukaryota</taxon>
        <taxon>Amoebozoa</taxon>
        <taxon>Discosea</taxon>
        <taxon>Longamoebia</taxon>
        <taxon>Centramoebida</taxon>
        <taxon>Acanthamoebidae</taxon>
        <taxon>Acanthamoeba</taxon>
    </lineage>
</organism>
<name>L8GL40_ACACF</name>
<dbReference type="EMBL" id="KB008074">
    <property type="protein sequence ID" value="ELR13785.1"/>
    <property type="molecule type" value="Genomic_DNA"/>
</dbReference>
<dbReference type="AlphaFoldDB" id="L8GL40"/>
<evidence type="ECO:0000313" key="2">
    <source>
        <dbReference type="Proteomes" id="UP000011083"/>
    </source>
</evidence>
<gene>
    <name evidence="1" type="ORF">ACA1_076380</name>
</gene>